<evidence type="ECO:0000313" key="10">
    <source>
        <dbReference type="EMBL" id="SPD17067.1"/>
    </source>
</evidence>
<sequence length="176" mass="19444">MAINSQNFNEQMKWISDDQGSSQARSYTCTFCNRGFSNAQALGGHMNIHRKERAKLKQAADENSPPLDIPISPSDHELQAMEEKILFQLDSNEEKSCTPKKPCSLSVEDDTKGKVSTEELQQLSLFVETSDDCASGNEVKGMQLSHALPQTAEVDLELRLGPQGTSSAVMGTREFF</sequence>
<dbReference type="GO" id="GO:0008270">
    <property type="term" value="F:zinc ion binding"/>
    <property type="evidence" value="ECO:0007669"/>
    <property type="project" value="UniProtKB-KW"/>
</dbReference>
<evidence type="ECO:0000256" key="4">
    <source>
        <dbReference type="ARBA" id="ARBA00022833"/>
    </source>
</evidence>
<evidence type="ECO:0000256" key="8">
    <source>
        <dbReference type="PROSITE-ProRule" id="PRU00042"/>
    </source>
</evidence>
<keyword evidence="3 8" id="KW-0863">Zinc-finger</keyword>
<evidence type="ECO:0000256" key="3">
    <source>
        <dbReference type="ARBA" id="ARBA00022771"/>
    </source>
</evidence>
<dbReference type="Gene3D" id="3.30.160.60">
    <property type="entry name" value="Classic Zinc Finger"/>
    <property type="match status" value="1"/>
</dbReference>
<keyword evidence="7" id="KW-0539">Nucleus</keyword>
<evidence type="ECO:0000256" key="7">
    <source>
        <dbReference type="ARBA" id="ARBA00023242"/>
    </source>
</evidence>
<dbReference type="PROSITE" id="PS00028">
    <property type="entry name" value="ZINC_FINGER_C2H2_1"/>
    <property type="match status" value="1"/>
</dbReference>
<keyword evidence="2" id="KW-0479">Metal-binding</keyword>
<reference evidence="10" key="1">
    <citation type="submission" date="2018-02" db="EMBL/GenBank/DDBJ databases">
        <authorList>
            <person name="Cohen D.B."/>
            <person name="Kent A.D."/>
        </authorList>
    </citation>
    <scope>NUCLEOTIDE SEQUENCE</scope>
</reference>
<dbReference type="InterPro" id="IPR052426">
    <property type="entry name" value="Plant_dev_regulator"/>
</dbReference>
<dbReference type="PANTHER" id="PTHR45801:SF117">
    <property type="entry name" value="OS07G0417400 PROTEIN"/>
    <property type="match status" value="1"/>
</dbReference>
<evidence type="ECO:0000256" key="6">
    <source>
        <dbReference type="ARBA" id="ARBA00023163"/>
    </source>
</evidence>
<dbReference type="PROSITE" id="PS50157">
    <property type="entry name" value="ZINC_FINGER_C2H2_2"/>
    <property type="match status" value="1"/>
</dbReference>
<name>A0A2N9HSL1_FAGSY</name>
<feature type="domain" description="C2H2-type" evidence="9">
    <location>
        <begin position="27"/>
        <end position="54"/>
    </location>
</feature>
<dbReference type="SMART" id="SM00355">
    <property type="entry name" value="ZnF_C2H2"/>
    <property type="match status" value="1"/>
</dbReference>
<dbReference type="GO" id="GO:0005634">
    <property type="term" value="C:nucleus"/>
    <property type="evidence" value="ECO:0007669"/>
    <property type="project" value="UniProtKB-SubCell"/>
</dbReference>
<gene>
    <name evidence="10" type="ORF">FSB_LOCUS44949</name>
</gene>
<keyword evidence="6" id="KW-0804">Transcription</keyword>
<dbReference type="AlphaFoldDB" id="A0A2N9HSL1"/>
<evidence type="ECO:0000259" key="9">
    <source>
        <dbReference type="PROSITE" id="PS50157"/>
    </source>
</evidence>
<dbReference type="InterPro" id="IPR036236">
    <property type="entry name" value="Znf_C2H2_sf"/>
</dbReference>
<keyword evidence="5" id="KW-0805">Transcription regulation</keyword>
<accession>A0A2N9HSL1</accession>
<dbReference type="PANTHER" id="PTHR45801">
    <property type="entry name" value="OS07G0101800 PROTEIN"/>
    <property type="match status" value="1"/>
</dbReference>
<comment type="subcellular location">
    <subcellularLocation>
        <location evidence="1">Nucleus</location>
    </subcellularLocation>
</comment>
<evidence type="ECO:0000256" key="5">
    <source>
        <dbReference type="ARBA" id="ARBA00023015"/>
    </source>
</evidence>
<organism evidence="10">
    <name type="scientific">Fagus sylvatica</name>
    <name type="common">Beechnut</name>
    <dbReference type="NCBI Taxonomy" id="28930"/>
    <lineage>
        <taxon>Eukaryota</taxon>
        <taxon>Viridiplantae</taxon>
        <taxon>Streptophyta</taxon>
        <taxon>Embryophyta</taxon>
        <taxon>Tracheophyta</taxon>
        <taxon>Spermatophyta</taxon>
        <taxon>Magnoliopsida</taxon>
        <taxon>eudicotyledons</taxon>
        <taxon>Gunneridae</taxon>
        <taxon>Pentapetalae</taxon>
        <taxon>rosids</taxon>
        <taxon>fabids</taxon>
        <taxon>Fagales</taxon>
        <taxon>Fagaceae</taxon>
        <taxon>Fagus</taxon>
    </lineage>
</organism>
<keyword evidence="4" id="KW-0862">Zinc</keyword>
<dbReference type="SUPFAM" id="SSF57667">
    <property type="entry name" value="beta-beta-alpha zinc fingers"/>
    <property type="match status" value="1"/>
</dbReference>
<evidence type="ECO:0000256" key="2">
    <source>
        <dbReference type="ARBA" id="ARBA00022723"/>
    </source>
</evidence>
<dbReference type="Pfam" id="PF13912">
    <property type="entry name" value="zf-C2H2_6"/>
    <property type="match status" value="1"/>
</dbReference>
<dbReference type="InterPro" id="IPR013087">
    <property type="entry name" value="Znf_C2H2_type"/>
</dbReference>
<evidence type="ECO:0000256" key="1">
    <source>
        <dbReference type="ARBA" id="ARBA00004123"/>
    </source>
</evidence>
<dbReference type="EMBL" id="OIVN01004390">
    <property type="protein sequence ID" value="SPD17067.1"/>
    <property type="molecule type" value="Genomic_DNA"/>
</dbReference>
<protein>
    <recommendedName>
        <fullName evidence="9">C2H2-type domain-containing protein</fullName>
    </recommendedName>
</protein>
<proteinExistence type="predicted"/>